<evidence type="ECO:0000256" key="12">
    <source>
        <dbReference type="ARBA" id="ARBA00048605"/>
    </source>
</evidence>
<keyword evidence="22" id="KW-1185">Reference proteome</keyword>
<evidence type="ECO:0000256" key="9">
    <source>
        <dbReference type="ARBA" id="ARBA00023157"/>
    </source>
</evidence>
<evidence type="ECO:0000256" key="4">
    <source>
        <dbReference type="ARBA" id="ARBA00022692"/>
    </source>
</evidence>
<feature type="active site" evidence="15">
    <location>
        <position position="546"/>
    </location>
</feature>
<comment type="caution">
    <text evidence="21">The sequence shown here is derived from an EMBL/GenBank/DDBJ whole genome shotgun (WGS) entry which is preliminary data.</text>
</comment>
<comment type="pathway">
    <text evidence="2">Protein modification; protein glycosylation.</text>
</comment>
<comment type="cofactor">
    <cofactor evidence="1 16">
        <name>Ca(2+)</name>
        <dbReference type="ChEBI" id="CHEBI:29108"/>
    </cofactor>
</comment>
<evidence type="ECO:0000256" key="10">
    <source>
        <dbReference type="ARBA" id="ARBA00023295"/>
    </source>
</evidence>
<reference evidence="21" key="1">
    <citation type="submission" date="2019-08" db="EMBL/GenBank/DDBJ databases">
        <title>The improved chromosome-level genome for the pearl oyster Pinctada fucata martensii using PacBio sequencing and Hi-C.</title>
        <authorList>
            <person name="Zheng Z."/>
        </authorList>
    </citation>
    <scope>NUCLEOTIDE SEQUENCE</scope>
    <source>
        <strain evidence="21">ZZ-2019</strain>
        <tissue evidence="21">Adductor muscle</tissue>
    </source>
</reference>
<dbReference type="SUPFAM" id="SSF48225">
    <property type="entry name" value="Seven-hairpin glycosidases"/>
    <property type="match status" value="1"/>
</dbReference>
<keyword evidence="8 20" id="KW-0472">Membrane</keyword>
<gene>
    <name evidence="21" type="ORF">FSP39_009319</name>
</gene>
<feature type="transmembrane region" description="Helical" evidence="20">
    <location>
        <begin position="33"/>
        <end position="53"/>
    </location>
</feature>
<protein>
    <recommendedName>
        <fullName evidence="18">alpha-1,2-Mannosidase</fullName>
        <ecNumber evidence="18">3.2.1.-</ecNumber>
    </recommendedName>
</protein>
<evidence type="ECO:0000256" key="17">
    <source>
        <dbReference type="PIRSR" id="PIRSR601382-3"/>
    </source>
</evidence>
<evidence type="ECO:0000256" key="20">
    <source>
        <dbReference type="SAM" id="Phobius"/>
    </source>
</evidence>
<sequence length="650" mass="74245">MAASVGILPTSQKYVNGVPIPQGRKTLRLKEKYIIILVFATFGIVCFGAFFFLPDLRDRVRVDNIRSHLQNVNMVIPQHGDKVDTDGRGFKRHDNDNVDHHLVHDKGELNKKVIEHWEQIKKEDVEKKLQIPKDQVLEHVKEKEREKEELKKAREEELKRKKAEEEEKARQVNKVHEGGVGAQGGEPSDEDTKSKRDTIREMMKHAWVNYEKYAWGSNELRPISKRGHSASIFGTLNLGATIIDAADTLYVMELMDEYKKARDWIATSFSFEGSTELSVFETNIRFVGGLLSLYALTGDSIYKEKAIQVADKLLPAFNTPTGIPQSMVNTKTGSARNWGWASGGCSILAEFGSFHVEFMYLSEISGNKIYKDKVMKIRETLQSIEKPNGLYPNYLNPRTGRWGQQHTAIGALGDSFYEYLLKAWLQSGKKDTEARKMYDEAIKAISEKLVKKSQSGFTYVAEYKSGRLENKMDHLGCFAGGMFALGAEGSDNKEKYLNLGAELSRTCHESYDRSETKLGPEAFRFDGNTEAKAIRQNEKYYILRPEVLETHFYMWRLTKDKKYRDWAWEATQALNKHCKVEGGFTGLRDVYQSNPPQDDVQQSFFLAETLKYLYLTFSEDTLLPLDKWIFNTEAHPLPIKGANDIKENAS</sequence>
<keyword evidence="16" id="KW-0479">Metal-binding</keyword>
<evidence type="ECO:0000256" key="6">
    <source>
        <dbReference type="ARBA" id="ARBA00022837"/>
    </source>
</evidence>
<dbReference type="EMBL" id="VSWD01000007">
    <property type="protein sequence ID" value="KAK3097401.1"/>
    <property type="molecule type" value="Genomic_DNA"/>
</dbReference>
<comment type="catalytic activity">
    <reaction evidence="12">
        <text>N(4)-(alpha-D-Man-(1-&gt;2)-alpha-D-Man-(1-&gt;2)-alpha-D-Man-(1-&gt;3)-[alpha-D-Man-(1-&gt;2)-alpha-D-Man-(1-&gt;3)-[alpha-D-Man-(1-&gt;2)-alpha-D-Man-(1-&gt;6)]-alpha-D-Man-(1-&gt;6)]-beta-D-Man-(1-&gt;4)-beta-D-GlcNAc-(1-&gt;4)-beta-D-GlcNAc)-L-asparaginyl-[protein] (N-glucan mannose isomer 9A1,2,3B1,2,3) + 4 H2O = N(4)-(alpha-D-Man-(1-&gt;3)-[alpha-D-Man-(1-&gt;3)-[alpha-D-Man-(1-&gt;6)]-alpha-D-Man-(1-&gt;6)]-beta-D-Man-(1-&gt;4)-beta-D-GlcNAc-(1-&gt;4)-beta-D-GlcNAc)-L-asparaginyl-[protein] (N-glucan mannose isomer 5A1,2) + 4 beta-D-mannose</text>
        <dbReference type="Rhea" id="RHEA:56008"/>
        <dbReference type="Rhea" id="RHEA-COMP:14356"/>
        <dbReference type="Rhea" id="RHEA-COMP:14367"/>
        <dbReference type="ChEBI" id="CHEBI:15377"/>
        <dbReference type="ChEBI" id="CHEBI:28563"/>
        <dbReference type="ChEBI" id="CHEBI:59087"/>
        <dbReference type="ChEBI" id="CHEBI:139493"/>
        <dbReference type="EC" id="3.2.1.113"/>
    </reaction>
</comment>
<keyword evidence="7" id="KW-0735">Signal-anchor</keyword>
<dbReference type="AlphaFoldDB" id="A0AA88Y402"/>
<dbReference type="InterPro" id="IPR050749">
    <property type="entry name" value="Glycosyl_Hydrolase_47"/>
</dbReference>
<feature type="active site" description="Proton donor" evidence="15">
    <location>
        <position position="281"/>
    </location>
</feature>
<feature type="active site" description="Proton donor" evidence="15">
    <location>
        <position position="521"/>
    </location>
</feature>
<evidence type="ECO:0000256" key="19">
    <source>
        <dbReference type="SAM" id="MobiDB-lite"/>
    </source>
</evidence>
<dbReference type="GO" id="GO:0004571">
    <property type="term" value="F:mannosyl-oligosaccharide 1,2-alpha-mannosidase activity"/>
    <property type="evidence" value="ECO:0007669"/>
    <property type="project" value="UniProtKB-EC"/>
</dbReference>
<dbReference type="PANTHER" id="PTHR11742">
    <property type="entry name" value="MANNOSYL-OLIGOSACCHARIDE ALPHA-1,2-MANNOSIDASE-RELATED"/>
    <property type="match status" value="1"/>
</dbReference>
<dbReference type="GO" id="GO:0005509">
    <property type="term" value="F:calcium ion binding"/>
    <property type="evidence" value="ECO:0007669"/>
    <property type="project" value="InterPro"/>
</dbReference>
<name>A0AA88Y402_PINIB</name>
<dbReference type="GO" id="GO:0000139">
    <property type="term" value="C:Golgi membrane"/>
    <property type="evidence" value="ECO:0007669"/>
    <property type="project" value="TreeGrafter"/>
</dbReference>
<dbReference type="PANTHER" id="PTHR11742:SF6">
    <property type="entry name" value="MANNOSYL-OLIGOSACCHARIDE ALPHA-1,2-MANNOSIDASE IA-RELATED"/>
    <property type="match status" value="1"/>
</dbReference>
<dbReference type="GO" id="GO:0005783">
    <property type="term" value="C:endoplasmic reticulum"/>
    <property type="evidence" value="ECO:0007669"/>
    <property type="project" value="TreeGrafter"/>
</dbReference>
<evidence type="ECO:0000256" key="11">
    <source>
        <dbReference type="ARBA" id="ARBA00047669"/>
    </source>
</evidence>
<dbReference type="InterPro" id="IPR001382">
    <property type="entry name" value="Glyco_hydro_47"/>
</dbReference>
<evidence type="ECO:0000256" key="8">
    <source>
        <dbReference type="ARBA" id="ARBA00023136"/>
    </source>
</evidence>
<feature type="disulfide bond" evidence="17">
    <location>
        <begin position="477"/>
        <end position="507"/>
    </location>
</feature>
<dbReference type="FunFam" id="1.50.10.10:FF:000002">
    <property type="entry name" value="alpha-1,2-Mannosidase"/>
    <property type="match status" value="1"/>
</dbReference>
<evidence type="ECO:0000313" key="22">
    <source>
        <dbReference type="Proteomes" id="UP001186944"/>
    </source>
</evidence>
<keyword evidence="10 18" id="KW-0326">Glycosidase</keyword>
<evidence type="ECO:0000256" key="13">
    <source>
        <dbReference type="ARBA" id="ARBA00054774"/>
    </source>
</evidence>
<evidence type="ECO:0000256" key="5">
    <source>
        <dbReference type="ARBA" id="ARBA00022801"/>
    </source>
</evidence>
<dbReference type="GO" id="GO:0005975">
    <property type="term" value="P:carbohydrate metabolic process"/>
    <property type="evidence" value="ECO:0007669"/>
    <property type="project" value="InterPro"/>
</dbReference>
<proteinExistence type="inferred from homology"/>
<dbReference type="Proteomes" id="UP001186944">
    <property type="component" value="Unassembled WGS sequence"/>
</dbReference>
<evidence type="ECO:0000256" key="18">
    <source>
        <dbReference type="RuleBase" id="RU361193"/>
    </source>
</evidence>
<feature type="active site" evidence="15">
    <location>
        <position position="414"/>
    </location>
</feature>
<feature type="binding site" evidence="16">
    <location>
        <position position="632"/>
    </location>
    <ligand>
        <name>Ca(2+)</name>
        <dbReference type="ChEBI" id="CHEBI:29108"/>
    </ligand>
</feature>
<keyword evidence="20" id="KW-1133">Transmembrane helix</keyword>
<comment type="catalytic activity">
    <reaction evidence="11">
        <text>N(4)-(alpha-D-Man-(1-&gt;2)-alpha-D-Man-(1-&gt;2)-alpha-D-Man-(1-&gt;3)-[alpha-D-Man-(1-&gt;3)-[alpha-D-Man-(1-&gt;2)-alpha-D-Man-(1-&gt;6)]-alpha-D-Man-(1-&gt;6)]-beta-D-Man-(1-&gt;4)-beta-D-GlcNAc-(1-&gt;4)-beta-D-GlcNAc)-L-asparaginyl-[protein] (N-glucan mannose isomer 8A1,2,3B1,3) + 3 H2O = N(4)-(alpha-D-Man-(1-&gt;3)-[alpha-D-Man-(1-&gt;3)-[alpha-D-Man-(1-&gt;6)]-alpha-D-Man-(1-&gt;6)]-beta-D-Man-(1-&gt;4)-beta-D-GlcNAc-(1-&gt;4)-beta-D-GlcNAc)-L-asparaginyl-[protein] (N-glucan mannose isomer 5A1,2) + 3 beta-D-mannose</text>
        <dbReference type="Rhea" id="RHEA:56028"/>
        <dbReference type="Rhea" id="RHEA-COMP:14358"/>
        <dbReference type="Rhea" id="RHEA-COMP:14367"/>
        <dbReference type="ChEBI" id="CHEBI:15377"/>
        <dbReference type="ChEBI" id="CHEBI:28563"/>
        <dbReference type="ChEBI" id="CHEBI:59087"/>
        <dbReference type="ChEBI" id="CHEBI:60628"/>
        <dbReference type="EC" id="3.2.1.113"/>
    </reaction>
</comment>
<evidence type="ECO:0000313" key="21">
    <source>
        <dbReference type="EMBL" id="KAK3097401.1"/>
    </source>
</evidence>
<organism evidence="21 22">
    <name type="scientific">Pinctada imbricata</name>
    <name type="common">Atlantic pearl-oyster</name>
    <name type="synonym">Pinctada martensii</name>
    <dbReference type="NCBI Taxonomy" id="66713"/>
    <lineage>
        <taxon>Eukaryota</taxon>
        <taxon>Metazoa</taxon>
        <taxon>Spiralia</taxon>
        <taxon>Lophotrochozoa</taxon>
        <taxon>Mollusca</taxon>
        <taxon>Bivalvia</taxon>
        <taxon>Autobranchia</taxon>
        <taxon>Pteriomorphia</taxon>
        <taxon>Pterioida</taxon>
        <taxon>Pterioidea</taxon>
        <taxon>Pteriidae</taxon>
        <taxon>Pinctada</taxon>
    </lineage>
</organism>
<accession>A0AA88Y402</accession>
<evidence type="ECO:0000256" key="16">
    <source>
        <dbReference type="PIRSR" id="PIRSR601382-2"/>
    </source>
</evidence>
<dbReference type="EC" id="3.2.1.-" evidence="18"/>
<dbReference type="Gene3D" id="1.50.10.10">
    <property type="match status" value="1"/>
</dbReference>
<feature type="region of interest" description="Disordered" evidence="19">
    <location>
        <begin position="142"/>
        <end position="194"/>
    </location>
</feature>
<comment type="similarity">
    <text evidence="3 18">Belongs to the glycosyl hydrolase 47 family.</text>
</comment>
<comment type="subcellular location">
    <subcellularLocation>
        <location evidence="14">Endomembrane system</location>
        <topology evidence="14">Single-pass type II membrane protein</topology>
    </subcellularLocation>
</comment>
<comment type="function">
    <text evidence="13">Involved in the maturation of Asn-linked oligosaccharides. Progressively trim alpha-1,2-linked mannose residues from Man(9)GlcNAc(2) to produce Man(5)GlcNAc(2).</text>
</comment>
<dbReference type="InterPro" id="IPR012341">
    <property type="entry name" value="6hp_glycosidase-like_sf"/>
</dbReference>
<evidence type="ECO:0000256" key="1">
    <source>
        <dbReference type="ARBA" id="ARBA00001913"/>
    </source>
</evidence>
<evidence type="ECO:0000256" key="2">
    <source>
        <dbReference type="ARBA" id="ARBA00004922"/>
    </source>
</evidence>
<keyword evidence="6 16" id="KW-0106">Calcium</keyword>
<dbReference type="Pfam" id="PF01532">
    <property type="entry name" value="Glyco_hydro_47"/>
    <property type="match status" value="1"/>
</dbReference>
<dbReference type="PRINTS" id="PR00747">
    <property type="entry name" value="GLYHDRLASE47"/>
</dbReference>
<dbReference type="InterPro" id="IPR036026">
    <property type="entry name" value="Seven-hairpin_glycosidases"/>
</dbReference>
<keyword evidence="9 17" id="KW-1015">Disulfide bond</keyword>
<feature type="compositionally biased region" description="Basic and acidic residues" evidence="19">
    <location>
        <begin position="142"/>
        <end position="177"/>
    </location>
</feature>
<evidence type="ECO:0000256" key="14">
    <source>
        <dbReference type="ARBA" id="ARBA00060399"/>
    </source>
</evidence>
<evidence type="ECO:0000256" key="7">
    <source>
        <dbReference type="ARBA" id="ARBA00022968"/>
    </source>
</evidence>
<evidence type="ECO:0000256" key="15">
    <source>
        <dbReference type="PIRSR" id="PIRSR601382-1"/>
    </source>
</evidence>
<keyword evidence="4 20" id="KW-0812">Transmembrane</keyword>
<evidence type="ECO:0000256" key="3">
    <source>
        <dbReference type="ARBA" id="ARBA00007658"/>
    </source>
</evidence>
<keyword evidence="5 18" id="KW-0378">Hydrolase</keyword>